<evidence type="ECO:0000256" key="2">
    <source>
        <dbReference type="ARBA" id="ARBA00005078"/>
    </source>
</evidence>
<dbReference type="InterPro" id="IPR016966">
    <property type="entry name" value="Thiamin_pyrophosphokinase_euk"/>
</dbReference>
<dbReference type="Pfam" id="PF04263">
    <property type="entry name" value="TPK_catalytic"/>
    <property type="match status" value="1"/>
</dbReference>
<dbReference type="Gene3D" id="3.40.50.10240">
    <property type="entry name" value="Thiamin pyrophosphokinase, catalytic domain"/>
    <property type="match status" value="1"/>
</dbReference>
<dbReference type="GO" id="GO:0009229">
    <property type="term" value="P:thiamine diphosphate biosynthetic process"/>
    <property type="evidence" value="ECO:0007669"/>
    <property type="project" value="UniProtKB-UniRule"/>
</dbReference>
<dbReference type="InterPro" id="IPR007373">
    <property type="entry name" value="Thiamin_PyroPKinase_B1-bd"/>
</dbReference>
<dbReference type="AlphaFoldDB" id="A0A8T0CFA5"/>
<name>A0A8T0CFA5_CORYI</name>
<dbReference type="Gramene" id="rna-gnl|WGS:JABURB|Cocit.L1354.1">
    <property type="protein sequence ID" value="cds-KAF7845664.1"/>
    <property type="gene ID" value="gene-BT93_L1354"/>
</dbReference>
<comment type="function">
    <text evidence="8">Catalyzes the phosphorylation of thiamine to thiamine pyrophosphate (TPP). TPP is an active cofactor for enzymes involved in glycolysis and energy production. Plant leaves require high levels of TPP for photosynthesis and carbohydrate metabolism.</text>
</comment>
<dbReference type="GO" id="GO:0004788">
    <property type="term" value="F:thiamine diphosphokinase activity"/>
    <property type="evidence" value="ECO:0007669"/>
    <property type="project" value="UniProtKB-UniRule"/>
</dbReference>
<evidence type="ECO:0000256" key="1">
    <source>
        <dbReference type="ARBA" id="ARBA00004514"/>
    </source>
</evidence>
<dbReference type="PANTHER" id="PTHR13622">
    <property type="entry name" value="THIAMIN PYROPHOSPHOKINASE"/>
    <property type="match status" value="1"/>
</dbReference>
<dbReference type="Proteomes" id="UP000806378">
    <property type="component" value="Unassembled WGS sequence"/>
</dbReference>
<proteinExistence type="inferred from homology"/>
<dbReference type="InterPro" id="IPR036759">
    <property type="entry name" value="TPK_catalytic_sf"/>
</dbReference>
<keyword evidence="5 9" id="KW-0547">Nucleotide-binding</keyword>
<dbReference type="InterPro" id="IPR007371">
    <property type="entry name" value="TPK_catalytic"/>
</dbReference>
<dbReference type="InterPro" id="IPR006282">
    <property type="entry name" value="Thi_PPkinase"/>
</dbReference>
<dbReference type="PANTHER" id="PTHR13622:SF8">
    <property type="entry name" value="THIAMIN PYROPHOSPHOKINASE 1"/>
    <property type="match status" value="1"/>
</dbReference>
<evidence type="ECO:0000256" key="4">
    <source>
        <dbReference type="ARBA" id="ARBA00022679"/>
    </source>
</evidence>
<dbReference type="GO" id="GO:0006772">
    <property type="term" value="P:thiamine metabolic process"/>
    <property type="evidence" value="ECO:0007669"/>
    <property type="project" value="InterPro"/>
</dbReference>
<dbReference type="EC" id="2.7.6.2" evidence="9"/>
<dbReference type="EMBL" id="MU103455">
    <property type="protein sequence ID" value="KAF7845664.1"/>
    <property type="molecule type" value="Genomic_DNA"/>
</dbReference>
<accession>A0A8T0CFA5</accession>
<sequence length="258" mass="28755">MTSNMKKEWWPTKILQQEASTPYAIVVLNVQLNEKVLSIVVNNASLLVCADAGADRYRAFQSSNNAASSRRPDVIIGDLDSVSEDTLNHYRSQGVVITKDPDQYSSDLTKSLKWIRNRFSELYGTESEADVLVVGSLSGRVDQAFSQVHHLYLADHNTDLLRGNAYLLSDTNISFLLSQGLNRIHVSRELFDEACGVLPIAGRTVISMTGFEWDVVDWPTEFGGQISTSQYWRSDLLQIEVKGPNPLFTLELAKAIQG</sequence>
<dbReference type="GO" id="GO:0030975">
    <property type="term" value="F:thiamine binding"/>
    <property type="evidence" value="ECO:0007669"/>
    <property type="project" value="UniProtKB-UniRule"/>
</dbReference>
<comment type="catalytic activity">
    <reaction evidence="9">
        <text>thiamine + ATP = thiamine diphosphate + AMP + H(+)</text>
        <dbReference type="Rhea" id="RHEA:11576"/>
        <dbReference type="ChEBI" id="CHEBI:15378"/>
        <dbReference type="ChEBI" id="CHEBI:18385"/>
        <dbReference type="ChEBI" id="CHEBI:30616"/>
        <dbReference type="ChEBI" id="CHEBI:58937"/>
        <dbReference type="ChEBI" id="CHEBI:456215"/>
    </reaction>
</comment>
<dbReference type="SUPFAM" id="SSF63999">
    <property type="entry name" value="Thiamin pyrophosphokinase, catalytic domain"/>
    <property type="match status" value="1"/>
</dbReference>
<evidence type="ECO:0000313" key="13">
    <source>
        <dbReference type="Proteomes" id="UP000806378"/>
    </source>
</evidence>
<gene>
    <name evidence="12" type="ORF">BT93_L1354</name>
</gene>
<protein>
    <recommendedName>
        <fullName evidence="9">Thiamine pyrophosphokinase</fullName>
        <ecNumber evidence="9">2.7.6.2</ecNumber>
    </recommendedName>
</protein>
<keyword evidence="13" id="KW-1185">Reference proteome</keyword>
<comment type="similarity">
    <text evidence="3 9">Belongs to the thiamine pyrophosphokinase family.</text>
</comment>
<reference evidence="12" key="1">
    <citation type="submission" date="2020-05" db="EMBL/GenBank/DDBJ databases">
        <title>WGS assembly of Corymbia citriodora subspecies variegata.</title>
        <authorList>
            <person name="Barry K."/>
            <person name="Hundley H."/>
            <person name="Shu S."/>
            <person name="Jenkins J."/>
            <person name="Grimwood J."/>
            <person name="Baten A."/>
        </authorList>
    </citation>
    <scope>NUCLEOTIDE SEQUENCE</scope>
    <source>
        <strain evidence="12">CV2-018</strain>
    </source>
</reference>
<dbReference type="Pfam" id="PF04265">
    <property type="entry name" value="TPK_B1_binding"/>
    <property type="match status" value="1"/>
</dbReference>
<dbReference type="CDD" id="cd07995">
    <property type="entry name" value="TPK"/>
    <property type="match status" value="1"/>
</dbReference>
<evidence type="ECO:0000256" key="7">
    <source>
        <dbReference type="ARBA" id="ARBA00022840"/>
    </source>
</evidence>
<dbReference type="SUPFAM" id="SSF63862">
    <property type="entry name" value="Thiamin pyrophosphokinase, substrate-binding domain"/>
    <property type="match status" value="1"/>
</dbReference>
<evidence type="ECO:0000256" key="6">
    <source>
        <dbReference type="ARBA" id="ARBA00022777"/>
    </source>
</evidence>
<evidence type="ECO:0000313" key="12">
    <source>
        <dbReference type="EMBL" id="KAF7845664.1"/>
    </source>
</evidence>
<dbReference type="PIRSF" id="PIRSF031057">
    <property type="entry name" value="Thiamin_pyrophosphokinase"/>
    <property type="match status" value="1"/>
</dbReference>
<dbReference type="GO" id="GO:0005829">
    <property type="term" value="C:cytosol"/>
    <property type="evidence" value="ECO:0007669"/>
    <property type="project" value="UniProtKB-SubCell"/>
</dbReference>
<dbReference type="OrthoDB" id="25149at2759"/>
<evidence type="ECO:0000256" key="3">
    <source>
        <dbReference type="ARBA" id="ARBA00006785"/>
    </source>
</evidence>
<feature type="domain" description="Thiamin pyrophosphokinase catalytic" evidence="10">
    <location>
        <begin position="40"/>
        <end position="156"/>
    </location>
</feature>
<evidence type="ECO:0000256" key="8">
    <source>
        <dbReference type="ARBA" id="ARBA00025120"/>
    </source>
</evidence>
<evidence type="ECO:0000259" key="10">
    <source>
        <dbReference type="Pfam" id="PF04263"/>
    </source>
</evidence>
<organism evidence="12 13">
    <name type="scientific">Corymbia citriodora subsp. variegata</name>
    <dbReference type="NCBI Taxonomy" id="360336"/>
    <lineage>
        <taxon>Eukaryota</taxon>
        <taxon>Viridiplantae</taxon>
        <taxon>Streptophyta</taxon>
        <taxon>Embryophyta</taxon>
        <taxon>Tracheophyta</taxon>
        <taxon>Spermatophyta</taxon>
        <taxon>Magnoliopsida</taxon>
        <taxon>eudicotyledons</taxon>
        <taxon>Gunneridae</taxon>
        <taxon>Pentapetalae</taxon>
        <taxon>rosids</taxon>
        <taxon>malvids</taxon>
        <taxon>Myrtales</taxon>
        <taxon>Myrtaceae</taxon>
        <taxon>Myrtoideae</taxon>
        <taxon>Eucalypteae</taxon>
        <taxon>Corymbia</taxon>
    </lineage>
</organism>
<comment type="subcellular location">
    <subcellularLocation>
        <location evidence="1">Cytoplasm</location>
        <location evidence="1">Cytosol</location>
    </subcellularLocation>
</comment>
<dbReference type="NCBIfam" id="TIGR01378">
    <property type="entry name" value="thi_PPkinase"/>
    <property type="match status" value="1"/>
</dbReference>
<evidence type="ECO:0000256" key="9">
    <source>
        <dbReference type="PIRNR" id="PIRNR031057"/>
    </source>
</evidence>
<comment type="pathway">
    <text evidence="2 9">Cofactor biosynthesis; thiamine diphosphate biosynthesis; thiamine diphosphate from thiamine: step 1/1.</text>
</comment>
<dbReference type="GO" id="GO:0005524">
    <property type="term" value="F:ATP binding"/>
    <property type="evidence" value="ECO:0007669"/>
    <property type="project" value="UniProtKB-UniRule"/>
</dbReference>
<keyword evidence="4 9" id="KW-0808">Transferase</keyword>
<keyword evidence="6 9" id="KW-0418">Kinase</keyword>
<dbReference type="GO" id="GO:0016301">
    <property type="term" value="F:kinase activity"/>
    <property type="evidence" value="ECO:0007669"/>
    <property type="project" value="UniProtKB-UniRule"/>
</dbReference>
<keyword evidence="7 9" id="KW-0067">ATP-binding</keyword>
<dbReference type="InterPro" id="IPR036371">
    <property type="entry name" value="TPK_B1-bd_sf"/>
</dbReference>
<feature type="domain" description="Thiamin pyrophosphokinase thiamin-binding" evidence="11">
    <location>
        <begin position="183"/>
        <end position="229"/>
    </location>
</feature>
<evidence type="ECO:0000256" key="5">
    <source>
        <dbReference type="ARBA" id="ARBA00022741"/>
    </source>
</evidence>
<evidence type="ECO:0000259" key="11">
    <source>
        <dbReference type="Pfam" id="PF04265"/>
    </source>
</evidence>
<comment type="caution">
    <text evidence="12">The sequence shown here is derived from an EMBL/GenBank/DDBJ whole genome shotgun (WGS) entry which is preliminary data.</text>
</comment>